<accession>A0A0D2KZ12</accession>
<organism evidence="1 2">
    <name type="scientific">Monoraphidium neglectum</name>
    <dbReference type="NCBI Taxonomy" id="145388"/>
    <lineage>
        <taxon>Eukaryota</taxon>
        <taxon>Viridiplantae</taxon>
        <taxon>Chlorophyta</taxon>
        <taxon>core chlorophytes</taxon>
        <taxon>Chlorophyceae</taxon>
        <taxon>CS clade</taxon>
        <taxon>Sphaeropleales</taxon>
        <taxon>Selenastraceae</taxon>
        <taxon>Monoraphidium</taxon>
    </lineage>
</organism>
<protein>
    <recommendedName>
        <fullName evidence="3">Protein kinase domain-containing protein</fullName>
    </recommendedName>
</protein>
<dbReference type="EMBL" id="KK101552">
    <property type="protein sequence ID" value="KIZ00454.1"/>
    <property type="molecule type" value="Genomic_DNA"/>
</dbReference>
<name>A0A0D2KZ12_9CHLO</name>
<dbReference type="KEGG" id="mng:MNEG_7509"/>
<reference evidence="1 2" key="1">
    <citation type="journal article" date="2013" name="BMC Genomics">
        <title>Reconstruction of the lipid metabolism for the microalga Monoraphidium neglectum from its genome sequence reveals characteristics suitable for biofuel production.</title>
        <authorList>
            <person name="Bogen C."/>
            <person name="Al-Dilaimi A."/>
            <person name="Albersmeier A."/>
            <person name="Wichmann J."/>
            <person name="Grundmann M."/>
            <person name="Rupp O."/>
            <person name="Lauersen K.J."/>
            <person name="Blifernez-Klassen O."/>
            <person name="Kalinowski J."/>
            <person name="Goesmann A."/>
            <person name="Mussgnug J.H."/>
            <person name="Kruse O."/>
        </authorList>
    </citation>
    <scope>NUCLEOTIDE SEQUENCE [LARGE SCALE GENOMIC DNA]</scope>
    <source>
        <strain evidence="1 2">SAG 48.87</strain>
    </source>
</reference>
<dbReference type="Proteomes" id="UP000054498">
    <property type="component" value="Unassembled WGS sequence"/>
</dbReference>
<sequence length="178" mass="18910">MTPVSEIIVPKKHVVAEGDLLQVPGLRDLRVGRAFGSGFMAQNRIYQLLDATTGRNAGLVLKVCRPSGAAQHSLAHEARLYRNLTLLADKYGPSIGTLFLHARAVLIQEDRTIVGVIIEKASGLSIDKRVSDPAFHDVRYVLALLADVLTALDVAQRELGALASCLADGAGAGMSITG</sequence>
<dbReference type="OrthoDB" id="505340at2759"/>
<evidence type="ECO:0000313" key="1">
    <source>
        <dbReference type="EMBL" id="KIZ00454.1"/>
    </source>
</evidence>
<dbReference type="AlphaFoldDB" id="A0A0D2KZ12"/>
<gene>
    <name evidence="1" type="ORF">MNEG_7509</name>
</gene>
<evidence type="ECO:0000313" key="2">
    <source>
        <dbReference type="Proteomes" id="UP000054498"/>
    </source>
</evidence>
<dbReference type="RefSeq" id="XP_013899473.1">
    <property type="nucleotide sequence ID" value="XM_014044019.1"/>
</dbReference>
<proteinExistence type="predicted"/>
<evidence type="ECO:0008006" key="3">
    <source>
        <dbReference type="Google" id="ProtNLM"/>
    </source>
</evidence>
<dbReference type="GeneID" id="25740385"/>
<keyword evidence="2" id="KW-1185">Reference proteome</keyword>